<protein>
    <recommendedName>
        <fullName evidence="4">MORN repeat-containing protein 3</fullName>
    </recommendedName>
</protein>
<dbReference type="Gene3D" id="2.20.110.10">
    <property type="entry name" value="Histone H3 K4-specific methyltransferase SET7/9 N-terminal domain"/>
    <property type="match status" value="3"/>
</dbReference>
<evidence type="ECO:0000256" key="1">
    <source>
        <dbReference type="ARBA" id="ARBA00004218"/>
    </source>
</evidence>
<sequence>MLRCPKRAVKLTHVQRLEKSTLRNGYRVGIREHNGFYIGNWKNGKKQGNGVKFYNNSMAYEGQWVANKRHGFGIMKKKVEDYFILVFEGYWINNRYARGKLYEEDGVYEGEFSTTADGKKSGCGIKRWNDGAVYEGQWRDNQFNGQGFFTEANGNNYDGQWRAGLKHGEGVYMFMNKGLSMTGIWINGVPNMNIMEHTNFDQWTGNGRLPIPKIQQVDREIIQPTYQFEKSEKLKNL</sequence>
<evidence type="ECO:0000313" key="6">
    <source>
        <dbReference type="EMBL" id="VVC40636.1"/>
    </source>
</evidence>
<dbReference type="AlphaFoldDB" id="A0A5E4N9R7"/>
<organism evidence="6 7">
    <name type="scientific">Cinara cedri</name>
    <dbReference type="NCBI Taxonomy" id="506608"/>
    <lineage>
        <taxon>Eukaryota</taxon>
        <taxon>Metazoa</taxon>
        <taxon>Ecdysozoa</taxon>
        <taxon>Arthropoda</taxon>
        <taxon>Hexapoda</taxon>
        <taxon>Insecta</taxon>
        <taxon>Pterygota</taxon>
        <taxon>Neoptera</taxon>
        <taxon>Paraneoptera</taxon>
        <taxon>Hemiptera</taxon>
        <taxon>Sternorrhyncha</taxon>
        <taxon>Aphidomorpha</taxon>
        <taxon>Aphidoidea</taxon>
        <taxon>Aphididae</taxon>
        <taxon>Lachninae</taxon>
        <taxon>Cinara</taxon>
    </lineage>
</organism>
<dbReference type="PANTHER" id="PTHR46511">
    <property type="entry name" value="MORN REPEAT-CONTAINING PROTEIN 3"/>
    <property type="match status" value="1"/>
</dbReference>
<dbReference type="InterPro" id="IPR003409">
    <property type="entry name" value="MORN"/>
</dbReference>
<gene>
    <name evidence="6" type="ORF">CINCED_3A023647</name>
</gene>
<keyword evidence="3" id="KW-0968">Cytoplasmic vesicle</keyword>
<dbReference type="SUPFAM" id="SSF82185">
    <property type="entry name" value="Histone H3 K4-specific methyltransferase SET7/9 N-terminal domain"/>
    <property type="match status" value="2"/>
</dbReference>
<evidence type="ECO:0000256" key="2">
    <source>
        <dbReference type="ARBA" id="ARBA00022737"/>
    </source>
</evidence>
<dbReference type="OrthoDB" id="270720at2759"/>
<reference evidence="6 7" key="1">
    <citation type="submission" date="2019-08" db="EMBL/GenBank/DDBJ databases">
        <authorList>
            <person name="Alioto T."/>
            <person name="Alioto T."/>
            <person name="Gomez Garrido J."/>
        </authorList>
    </citation>
    <scope>NUCLEOTIDE SEQUENCE [LARGE SCALE GENOMIC DNA]</scope>
</reference>
<dbReference type="Pfam" id="PF02493">
    <property type="entry name" value="MORN"/>
    <property type="match status" value="5"/>
</dbReference>
<dbReference type="GO" id="GO:0001669">
    <property type="term" value="C:acrosomal vesicle"/>
    <property type="evidence" value="ECO:0007669"/>
    <property type="project" value="UniProtKB-SubCell"/>
</dbReference>
<keyword evidence="2" id="KW-0677">Repeat</keyword>
<comment type="subcellular location">
    <subcellularLocation>
        <location evidence="1">Cytoplasmic vesicle</location>
        <location evidence="1">Secretory vesicle</location>
        <location evidence="1">Acrosome</location>
    </subcellularLocation>
</comment>
<comment type="function">
    <text evidence="5">Assembles a suppression complex (suppresome) by tethering SIRT1 and MDM2 to regulate composite modifications of p53/TP53. Confers both deacetylation-mediated functional inactivation, by SIRT1, and ubiquitination-dependent degradation, by MDM2, of p53/TP53, promoting a proliferative and cell survival behaviors. May play a role in the regulation of spermatogenesis.</text>
</comment>
<dbReference type="Proteomes" id="UP000325440">
    <property type="component" value="Unassembled WGS sequence"/>
</dbReference>
<keyword evidence="7" id="KW-1185">Reference proteome</keyword>
<evidence type="ECO:0000256" key="4">
    <source>
        <dbReference type="ARBA" id="ARBA00039854"/>
    </source>
</evidence>
<dbReference type="PANTHER" id="PTHR46511:SF1">
    <property type="entry name" value="MORN REPEAT-CONTAINING PROTEIN 3"/>
    <property type="match status" value="1"/>
</dbReference>
<dbReference type="InterPro" id="IPR052472">
    <property type="entry name" value="MORN3"/>
</dbReference>
<dbReference type="EMBL" id="CABPRJ010001906">
    <property type="protein sequence ID" value="VVC40636.1"/>
    <property type="molecule type" value="Genomic_DNA"/>
</dbReference>
<accession>A0A5E4N9R7</accession>
<proteinExistence type="predicted"/>
<evidence type="ECO:0000313" key="7">
    <source>
        <dbReference type="Proteomes" id="UP000325440"/>
    </source>
</evidence>
<name>A0A5E4N9R7_9HEMI</name>
<evidence type="ECO:0000256" key="3">
    <source>
        <dbReference type="ARBA" id="ARBA00023329"/>
    </source>
</evidence>
<dbReference type="SMART" id="SM00698">
    <property type="entry name" value="MORN"/>
    <property type="match status" value="5"/>
</dbReference>
<evidence type="ECO:0000256" key="5">
    <source>
        <dbReference type="ARBA" id="ARBA00045851"/>
    </source>
</evidence>